<comment type="caution">
    <text evidence="2">The sequence shown here is derived from an EMBL/GenBank/DDBJ whole genome shotgun (WGS) entry which is preliminary data.</text>
</comment>
<evidence type="ECO:0000259" key="1">
    <source>
        <dbReference type="SMART" id="SM00359"/>
    </source>
</evidence>
<dbReference type="InterPro" id="IPR015947">
    <property type="entry name" value="PUA-like_sf"/>
</dbReference>
<name>A0A497EVB4_9CREN</name>
<organism evidence="2 3">
    <name type="scientific">Thermoproteota archaeon</name>
    <dbReference type="NCBI Taxonomy" id="2056631"/>
    <lineage>
        <taxon>Archaea</taxon>
        <taxon>Thermoproteota</taxon>
    </lineage>
</organism>
<dbReference type="InterPro" id="IPR004521">
    <property type="entry name" value="Uncharacterised_CHP00451"/>
</dbReference>
<evidence type="ECO:0000313" key="3">
    <source>
        <dbReference type="Proteomes" id="UP000272051"/>
    </source>
</evidence>
<dbReference type="Pfam" id="PF09183">
    <property type="entry name" value="DUF1947"/>
    <property type="match status" value="1"/>
</dbReference>
<dbReference type="GO" id="GO:0001731">
    <property type="term" value="P:formation of translation preinitiation complex"/>
    <property type="evidence" value="ECO:0007669"/>
    <property type="project" value="TreeGrafter"/>
</dbReference>
<sequence>MFKRRHPLSSKDIKQLLTRLQTLPWLNKSLSKEMRFELAELQSGEKIYVVNGFPLLIEIDANTMIPTLRAKDLLLNMTRVVVDMGAVPHIVNGADVMAPGIREIRGSCRIGDIVVVVDEVHDKEIAIGQTLKSAEEILRGDRKGKAFKNLHHVGDRMWKAIQQLSSP</sequence>
<dbReference type="PIRSF" id="PIRSF005067">
    <property type="entry name" value="Tma_RNA-bind_prd"/>
    <property type="match status" value="1"/>
</dbReference>
<dbReference type="GO" id="GO:0003723">
    <property type="term" value="F:RNA binding"/>
    <property type="evidence" value="ECO:0007669"/>
    <property type="project" value="InterPro"/>
</dbReference>
<dbReference type="NCBIfam" id="TIGR03684">
    <property type="entry name" value="arCOG00985"/>
    <property type="match status" value="1"/>
</dbReference>
<dbReference type="InterPro" id="IPR022430">
    <property type="entry name" value="CHP03684"/>
</dbReference>
<feature type="domain" description="PUA" evidence="1">
    <location>
        <begin position="78"/>
        <end position="154"/>
    </location>
</feature>
<dbReference type="Gene3D" id="2.30.130.10">
    <property type="entry name" value="PUA domain"/>
    <property type="match status" value="1"/>
</dbReference>
<dbReference type="AlphaFoldDB" id="A0A497EVB4"/>
<dbReference type="InterPro" id="IPR015266">
    <property type="entry name" value="DUF1947"/>
</dbReference>
<dbReference type="SMART" id="SM00359">
    <property type="entry name" value="PUA"/>
    <property type="match status" value="1"/>
</dbReference>
<proteinExistence type="predicted"/>
<dbReference type="EMBL" id="QMQX01000145">
    <property type="protein sequence ID" value="RLE50921.1"/>
    <property type="molecule type" value="Genomic_DNA"/>
</dbReference>
<dbReference type="SUPFAM" id="SSF88697">
    <property type="entry name" value="PUA domain-like"/>
    <property type="match status" value="1"/>
</dbReference>
<dbReference type="PANTHER" id="PTHR22798">
    <property type="entry name" value="MCT-1 PROTEIN"/>
    <property type="match status" value="1"/>
</dbReference>
<dbReference type="InterPro" id="IPR016437">
    <property type="entry name" value="MCT-1/Tma20"/>
</dbReference>
<dbReference type="InterPro" id="IPR036974">
    <property type="entry name" value="PUA_sf"/>
</dbReference>
<dbReference type="PANTHER" id="PTHR22798:SF0">
    <property type="entry name" value="MALIGNANT T-CELL-AMPLIFIED SEQUENCE 1"/>
    <property type="match status" value="1"/>
</dbReference>
<dbReference type="InterPro" id="IPR002478">
    <property type="entry name" value="PUA"/>
</dbReference>
<evidence type="ECO:0000313" key="2">
    <source>
        <dbReference type="EMBL" id="RLE50921.1"/>
    </source>
</evidence>
<dbReference type="NCBIfam" id="TIGR00451">
    <property type="entry name" value="unchar_dom_2"/>
    <property type="match status" value="1"/>
</dbReference>
<dbReference type="Proteomes" id="UP000272051">
    <property type="component" value="Unassembled WGS sequence"/>
</dbReference>
<dbReference type="PROSITE" id="PS50890">
    <property type="entry name" value="PUA"/>
    <property type="match status" value="1"/>
</dbReference>
<dbReference type="Gene3D" id="3.10.450.120">
    <property type="entry name" value="Pre-PUA domain, domain 1"/>
    <property type="match status" value="1"/>
</dbReference>
<accession>A0A497EVB4</accession>
<reference evidence="2 3" key="1">
    <citation type="submission" date="2018-06" db="EMBL/GenBank/DDBJ databases">
        <title>Extensive metabolic versatility and redundancy in microbially diverse, dynamic hydrothermal sediments.</title>
        <authorList>
            <person name="Dombrowski N."/>
            <person name="Teske A."/>
            <person name="Baker B.J."/>
        </authorList>
    </citation>
    <scope>NUCLEOTIDE SEQUENCE [LARGE SCALE GENOMIC DNA]</scope>
    <source>
        <strain evidence="2">B34_G17</strain>
    </source>
</reference>
<protein>
    <submittedName>
        <fullName evidence="2">RNA-binding protein</fullName>
    </submittedName>
</protein>
<gene>
    <name evidence="2" type="ORF">DRJ33_06840</name>
</gene>
<dbReference type="CDD" id="cd21154">
    <property type="entry name" value="PUA_MJ1432-like"/>
    <property type="match status" value="1"/>
</dbReference>
<dbReference type="Pfam" id="PF01472">
    <property type="entry name" value="PUA"/>
    <property type="match status" value="1"/>
</dbReference>